<dbReference type="KEGG" id="kne:92184371"/>
<name>A0AAW0YE36_9TREE</name>
<dbReference type="EMBL" id="JBCAWK010000015">
    <property type="protein sequence ID" value="KAK8843456.1"/>
    <property type="molecule type" value="Genomic_DNA"/>
</dbReference>
<evidence type="ECO:0000313" key="4">
    <source>
        <dbReference type="Proteomes" id="UP001388673"/>
    </source>
</evidence>
<dbReference type="RefSeq" id="XP_066799404.1">
    <property type="nucleotide sequence ID" value="XM_066950189.1"/>
</dbReference>
<keyword evidence="1" id="KW-0694">RNA-binding</keyword>
<evidence type="ECO:0000256" key="1">
    <source>
        <dbReference type="ARBA" id="ARBA00022884"/>
    </source>
</evidence>
<organism evidence="3 4">
    <name type="scientific">Kwoniella newhampshirensis</name>
    <dbReference type="NCBI Taxonomy" id="1651941"/>
    <lineage>
        <taxon>Eukaryota</taxon>
        <taxon>Fungi</taxon>
        <taxon>Dikarya</taxon>
        <taxon>Basidiomycota</taxon>
        <taxon>Agaricomycotina</taxon>
        <taxon>Tremellomycetes</taxon>
        <taxon>Tremellales</taxon>
        <taxon>Cryptococcaceae</taxon>
        <taxon>Kwoniella</taxon>
    </lineage>
</organism>
<dbReference type="PROSITE" id="PS50142">
    <property type="entry name" value="RNASE_3_2"/>
    <property type="match status" value="1"/>
</dbReference>
<dbReference type="GO" id="GO:0003723">
    <property type="term" value="F:RNA binding"/>
    <property type="evidence" value="ECO:0007669"/>
    <property type="project" value="UniProtKB-KW"/>
</dbReference>
<dbReference type="Gene3D" id="1.10.1520.10">
    <property type="entry name" value="Ribonuclease III domain"/>
    <property type="match status" value="1"/>
</dbReference>
<dbReference type="SUPFAM" id="SSF54768">
    <property type="entry name" value="dsRNA-binding domain-like"/>
    <property type="match status" value="1"/>
</dbReference>
<dbReference type="GeneID" id="92184371"/>
<dbReference type="CDD" id="cd00048">
    <property type="entry name" value="DSRM_SF"/>
    <property type="match status" value="1"/>
</dbReference>
<dbReference type="Proteomes" id="UP001388673">
    <property type="component" value="Unassembled WGS sequence"/>
</dbReference>
<accession>A0AAW0YE36</accession>
<dbReference type="AlphaFoldDB" id="A0AAW0YE36"/>
<gene>
    <name evidence="3" type="ORF">IAR55_007113</name>
</gene>
<reference evidence="3 4" key="1">
    <citation type="journal article" date="2024" name="bioRxiv">
        <title>Comparative genomics of Cryptococcus and Kwoniella reveals pathogenesis evolution and contrasting karyotype dynamics via intercentromeric recombination or chromosome fusion.</title>
        <authorList>
            <person name="Coelho M.A."/>
            <person name="David-Palma M."/>
            <person name="Shea T."/>
            <person name="Bowers K."/>
            <person name="McGinley-Smith S."/>
            <person name="Mohammad A.W."/>
            <person name="Gnirke A."/>
            <person name="Yurkov A.M."/>
            <person name="Nowrousian M."/>
            <person name="Sun S."/>
            <person name="Cuomo C.A."/>
            <person name="Heitman J."/>
        </authorList>
    </citation>
    <scope>NUCLEOTIDE SEQUENCE [LARGE SCALE GENOMIC DNA]</scope>
    <source>
        <strain evidence="3 4">CBS 13917</strain>
    </source>
</reference>
<dbReference type="SUPFAM" id="SSF69065">
    <property type="entry name" value="RNase III domain-like"/>
    <property type="match status" value="1"/>
</dbReference>
<evidence type="ECO:0000259" key="2">
    <source>
        <dbReference type="PROSITE" id="PS50142"/>
    </source>
</evidence>
<sequence>MSESSTHIQRLLRFLTSPTQEKHIEIDNFTWPPLPPITDPALRKAAITHKSAYNVVPVGVAGEFVNYEKSAHVGDALLHLFVTCLLQDMYPSADKHMATDLRAKLVNRHINSAISIHYLLPEQVITGRSVGPALRASIKETGEMFEAHLGGLFYYYVRCDHNPGFNSAQQTPPCWRSSDTDEQDTKEGNVVPGIATRMISHGQAFDGLCKFLGPLFTSLAQALYDPTEINRQKLLELSVEGKSELHTLLSMRRVPIPTCETERVWPDWMMERKGEHGMIWRSRVRVVWQNGQIFEEEGVGQNTKEAGNIAAYLVLQQIKAVMRTSNPRRRW</sequence>
<proteinExistence type="predicted"/>
<evidence type="ECO:0000313" key="3">
    <source>
        <dbReference type="EMBL" id="KAK8843456.1"/>
    </source>
</evidence>
<dbReference type="GO" id="GO:0006396">
    <property type="term" value="P:RNA processing"/>
    <property type="evidence" value="ECO:0007669"/>
    <property type="project" value="InterPro"/>
</dbReference>
<keyword evidence="4" id="KW-1185">Reference proteome</keyword>
<feature type="domain" description="RNase III" evidence="2">
    <location>
        <begin position="37"/>
        <end position="153"/>
    </location>
</feature>
<comment type="caution">
    <text evidence="3">The sequence shown here is derived from an EMBL/GenBank/DDBJ whole genome shotgun (WGS) entry which is preliminary data.</text>
</comment>
<dbReference type="CDD" id="cd00593">
    <property type="entry name" value="RIBOc"/>
    <property type="match status" value="1"/>
</dbReference>
<protein>
    <recommendedName>
        <fullName evidence="2">RNase III domain-containing protein</fullName>
    </recommendedName>
</protein>
<dbReference type="Pfam" id="PF00035">
    <property type="entry name" value="dsrm"/>
    <property type="match status" value="1"/>
</dbReference>
<dbReference type="GO" id="GO:0004525">
    <property type="term" value="F:ribonuclease III activity"/>
    <property type="evidence" value="ECO:0007669"/>
    <property type="project" value="InterPro"/>
</dbReference>
<dbReference type="InterPro" id="IPR014720">
    <property type="entry name" value="dsRBD_dom"/>
</dbReference>
<dbReference type="InterPro" id="IPR000999">
    <property type="entry name" value="RNase_III_dom"/>
</dbReference>
<dbReference type="Gene3D" id="3.30.160.20">
    <property type="match status" value="1"/>
</dbReference>
<dbReference type="InterPro" id="IPR036389">
    <property type="entry name" value="RNase_III_sf"/>
</dbReference>